<feature type="non-terminal residue" evidence="8">
    <location>
        <position position="1"/>
    </location>
</feature>
<dbReference type="RefSeq" id="XP_056471458.1">
    <property type="nucleotide sequence ID" value="XM_056620652.1"/>
</dbReference>
<gene>
    <name evidence="8" type="ORF">N7532_008160</name>
</gene>
<dbReference type="OrthoDB" id="1600564at2759"/>
<dbReference type="InterPro" id="IPR036864">
    <property type="entry name" value="Zn2-C6_fun-type_DNA-bd_sf"/>
</dbReference>
<dbReference type="GO" id="GO:0008270">
    <property type="term" value="F:zinc ion binding"/>
    <property type="evidence" value="ECO:0007669"/>
    <property type="project" value="InterPro"/>
</dbReference>
<dbReference type="Gene3D" id="4.10.240.10">
    <property type="entry name" value="Zn(2)-C6 fungal-type DNA-binding domain"/>
    <property type="match status" value="1"/>
</dbReference>
<comment type="subcellular location">
    <subcellularLocation>
        <location evidence="1">Nucleus</location>
    </subcellularLocation>
</comment>
<keyword evidence="5" id="KW-0539">Nucleus</keyword>
<dbReference type="PROSITE" id="PS00463">
    <property type="entry name" value="ZN2_CY6_FUNGAL_1"/>
    <property type="match status" value="1"/>
</dbReference>
<feature type="compositionally biased region" description="Polar residues" evidence="6">
    <location>
        <begin position="119"/>
        <end position="141"/>
    </location>
</feature>
<dbReference type="InterPro" id="IPR051089">
    <property type="entry name" value="prtT"/>
</dbReference>
<dbReference type="PANTHER" id="PTHR31845">
    <property type="entry name" value="FINGER DOMAIN PROTEIN, PUTATIVE-RELATED"/>
    <property type="match status" value="1"/>
</dbReference>
<comment type="caution">
    <text evidence="8">The sequence shown here is derived from an EMBL/GenBank/DDBJ whole genome shotgun (WGS) entry which is preliminary data.</text>
</comment>
<dbReference type="PANTHER" id="PTHR31845:SF10">
    <property type="entry name" value="ZN(II)2CYS6 TRANSCRIPTION FACTOR (EUROFUNG)"/>
    <property type="match status" value="1"/>
</dbReference>
<dbReference type="PROSITE" id="PS50048">
    <property type="entry name" value="ZN2_CY6_FUNGAL_2"/>
    <property type="match status" value="1"/>
</dbReference>
<dbReference type="GO" id="GO:0000976">
    <property type="term" value="F:transcription cis-regulatory region binding"/>
    <property type="evidence" value="ECO:0007669"/>
    <property type="project" value="TreeGrafter"/>
</dbReference>
<evidence type="ECO:0000259" key="7">
    <source>
        <dbReference type="PROSITE" id="PS50048"/>
    </source>
</evidence>
<dbReference type="CDD" id="cd00067">
    <property type="entry name" value="GAL4"/>
    <property type="match status" value="1"/>
</dbReference>
<evidence type="ECO:0000256" key="1">
    <source>
        <dbReference type="ARBA" id="ARBA00004123"/>
    </source>
</evidence>
<evidence type="ECO:0000313" key="8">
    <source>
        <dbReference type="EMBL" id="KAJ5089476.1"/>
    </source>
</evidence>
<proteinExistence type="predicted"/>
<dbReference type="InterPro" id="IPR001138">
    <property type="entry name" value="Zn2Cys6_DnaBD"/>
</dbReference>
<keyword evidence="4" id="KW-0804">Transcription</keyword>
<protein>
    <recommendedName>
        <fullName evidence="7">Zn(2)-C6 fungal-type domain-containing protein</fullName>
    </recommendedName>
</protein>
<dbReference type="GO" id="GO:0000981">
    <property type="term" value="F:DNA-binding transcription factor activity, RNA polymerase II-specific"/>
    <property type="evidence" value="ECO:0007669"/>
    <property type="project" value="InterPro"/>
</dbReference>
<dbReference type="Proteomes" id="UP001149074">
    <property type="component" value="Unassembled WGS sequence"/>
</dbReference>
<keyword evidence="3" id="KW-0238">DNA-binding</keyword>
<sequence length="641" mass="70740">LGRDYKPRRPGDPVLPVKLLSKRSFTTADRTLRFPRSLRCIMDATVSPIKRRACVACTAAKAKCTPHAVSLCQRCARLGKSCTYLDLPQTKRKHKAAPSRMEMLEKKVDQLTSQLTALTRQNGQSSPGTSKASNLPTNESSSSRDPDPASTDIVALLDAAQDPSHGPDPPTTSVLEGQPSIVDQGLLSEAEAELLIKTFQLEFVPKFPFVLLTHGETAARLRNREPFLFLCIVAATMGSAHPLRKVVAEEIMKHVTLRIVARSERKLELLRGLLVHSAWYSYPGERYHPRLLLLIQLCGSILYDLSLHKKTRLNSDEQRALLGTYWLSAGLCGTLGRPITMKHDGRTDECLKGIATTEHLSDRWIAPFIHLQSFLATIDEVYASIQASGGQSLVKIARGTLQRQFDSVRACVESDISDFPSSTENAIRTEIKYAEVRLEELSLREELWMGHRADAARTTMLMGMIQRSKELIHMIRHLSVSEIAQITIPTSAHLCAAVGYIPTAVLTLLNLITGQADSAMEVQVQAVIDAADYSNIVTELANSLETKFEGMSAAEKETDIVGSLCSKMRLLAHSYPYQIRAIVGTAPRQNARQDMSMMAVNGNEVAMTPQAWPSISGDLGDMFPVDDTQWESLLSDFTGFS</sequence>
<dbReference type="AlphaFoldDB" id="A0A9W9K1R5"/>
<accession>A0A9W9K1R5</accession>
<reference evidence="8" key="1">
    <citation type="submission" date="2022-11" db="EMBL/GenBank/DDBJ databases">
        <authorList>
            <person name="Petersen C."/>
        </authorList>
    </citation>
    <scope>NUCLEOTIDE SEQUENCE</scope>
    <source>
        <strain evidence="8">IBT 30761</strain>
    </source>
</reference>
<evidence type="ECO:0000256" key="6">
    <source>
        <dbReference type="SAM" id="MobiDB-lite"/>
    </source>
</evidence>
<feature type="domain" description="Zn(2)-C6 fungal-type" evidence="7">
    <location>
        <begin position="53"/>
        <end position="84"/>
    </location>
</feature>
<organism evidence="8 9">
    <name type="scientific">Penicillium argentinense</name>
    <dbReference type="NCBI Taxonomy" id="1131581"/>
    <lineage>
        <taxon>Eukaryota</taxon>
        <taxon>Fungi</taxon>
        <taxon>Dikarya</taxon>
        <taxon>Ascomycota</taxon>
        <taxon>Pezizomycotina</taxon>
        <taxon>Eurotiomycetes</taxon>
        <taxon>Eurotiomycetidae</taxon>
        <taxon>Eurotiales</taxon>
        <taxon>Aspergillaceae</taxon>
        <taxon>Penicillium</taxon>
    </lineage>
</organism>
<dbReference type="SUPFAM" id="SSF57701">
    <property type="entry name" value="Zn2/Cys6 DNA-binding domain"/>
    <property type="match status" value="1"/>
</dbReference>
<dbReference type="EMBL" id="JAPQKI010000009">
    <property type="protein sequence ID" value="KAJ5089476.1"/>
    <property type="molecule type" value="Genomic_DNA"/>
</dbReference>
<keyword evidence="2" id="KW-0805">Transcription regulation</keyword>
<dbReference type="SMART" id="SM00066">
    <property type="entry name" value="GAL4"/>
    <property type="match status" value="1"/>
</dbReference>
<evidence type="ECO:0000256" key="2">
    <source>
        <dbReference type="ARBA" id="ARBA00023015"/>
    </source>
</evidence>
<evidence type="ECO:0000256" key="3">
    <source>
        <dbReference type="ARBA" id="ARBA00023125"/>
    </source>
</evidence>
<name>A0A9W9K1R5_9EURO</name>
<evidence type="ECO:0000256" key="5">
    <source>
        <dbReference type="ARBA" id="ARBA00023242"/>
    </source>
</evidence>
<dbReference type="GeneID" id="81359631"/>
<evidence type="ECO:0000256" key="4">
    <source>
        <dbReference type="ARBA" id="ARBA00023163"/>
    </source>
</evidence>
<reference evidence="8" key="2">
    <citation type="journal article" date="2023" name="IMA Fungus">
        <title>Comparative genomic study of the Penicillium genus elucidates a diverse pangenome and 15 lateral gene transfer events.</title>
        <authorList>
            <person name="Petersen C."/>
            <person name="Sorensen T."/>
            <person name="Nielsen M.R."/>
            <person name="Sondergaard T.E."/>
            <person name="Sorensen J.L."/>
            <person name="Fitzpatrick D.A."/>
            <person name="Frisvad J.C."/>
            <person name="Nielsen K.L."/>
        </authorList>
    </citation>
    <scope>NUCLEOTIDE SEQUENCE</scope>
    <source>
        <strain evidence="8">IBT 30761</strain>
    </source>
</reference>
<keyword evidence="9" id="KW-1185">Reference proteome</keyword>
<dbReference type="GO" id="GO:0005634">
    <property type="term" value="C:nucleus"/>
    <property type="evidence" value="ECO:0007669"/>
    <property type="project" value="UniProtKB-SubCell"/>
</dbReference>
<feature type="region of interest" description="Disordered" evidence="6">
    <location>
        <begin position="119"/>
        <end position="150"/>
    </location>
</feature>
<evidence type="ECO:0000313" key="9">
    <source>
        <dbReference type="Proteomes" id="UP001149074"/>
    </source>
</evidence>